<feature type="region of interest" description="Disordered" evidence="1">
    <location>
        <begin position="1"/>
        <end position="54"/>
    </location>
</feature>
<evidence type="ECO:0000313" key="2">
    <source>
        <dbReference type="EMBL" id="KAK2148261.1"/>
    </source>
</evidence>
<evidence type="ECO:0000313" key="3">
    <source>
        <dbReference type="Proteomes" id="UP001208570"/>
    </source>
</evidence>
<comment type="caution">
    <text evidence="2">The sequence shown here is derived from an EMBL/GenBank/DDBJ whole genome shotgun (WGS) entry which is preliminary data.</text>
</comment>
<dbReference type="Proteomes" id="UP001208570">
    <property type="component" value="Unassembled WGS sequence"/>
</dbReference>
<name>A0AAD9J871_9ANNE</name>
<sequence length="113" mass="12159">MELEARDRLWQRHDVPGSPNSILGARESKVRTPEEGSDCDGDIAADRKYDDTSADHGTMHDADVAVGSANRNTSFDSGIGIDWSKMSNAGSRHEHVTGSRGSVDDTGDIKSQS</sequence>
<accession>A0AAD9J871</accession>
<dbReference type="AlphaFoldDB" id="A0AAD9J871"/>
<gene>
    <name evidence="2" type="ORF">LSH36_506g00015</name>
</gene>
<reference evidence="2" key="1">
    <citation type="journal article" date="2023" name="Mol. Biol. Evol.">
        <title>Third-Generation Sequencing Reveals the Adaptive Role of the Epigenome in Three Deep-Sea Polychaetes.</title>
        <authorList>
            <person name="Perez M."/>
            <person name="Aroh O."/>
            <person name="Sun Y."/>
            <person name="Lan Y."/>
            <person name="Juniper S.K."/>
            <person name="Young C.R."/>
            <person name="Angers B."/>
            <person name="Qian P.Y."/>
        </authorList>
    </citation>
    <scope>NUCLEOTIDE SEQUENCE</scope>
    <source>
        <strain evidence="2">P08H-3</strain>
    </source>
</reference>
<feature type="region of interest" description="Disordered" evidence="1">
    <location>
        <begin position="83"/>
        <end position="113"/>
    </location>
</feature>
<organism evidence="2 3">
    <name type="scientific">Paralvinella palmiformis</name>
    <dbReference type="NCBI Taxonomy" id="53620"/>
    <lineage>
        <taxon>Eukaryota</taxon>
        <taxon>Metazoa</taxon>
        <taxon>Spiralia</taxon>
        <taxon>Lophotrochozoa</taxon>
        <taxon>Annelida</taxon>
        <taxon>Polychaeta</taxon>
        <taxon>Sedentaria</taxon>
        <taxon>Canalipalpata</taxon>
        <taxon>Terebellida</taxon>
        <taxon>Terebelliformia</taxon>
        <taxon>Alvinellidae</taxon>
        <taxon>Paralvinella</taxon>
    </lineage>
</organism>
<keyword evidence="3" id="KW-1185">Reference proteome</keyword>
<feature type="compositionally biased region" description="Basic and acidic residues" evidence="1">
    <location>
        <begin position="1"/>
        <end position="15"/>
    </location>
</feature>
<proteinExistence type="predicted"/>
<feature type="compositionally biased region" description="Basic and acidic residues" evidence="1">
    <location>
        <begin position="44"/>
        <end position="54"/>
    </location>
</feature>
<protein>
    <submittedName>
        <fullName evidence="2">Uncharacterized protein</fullName>
    </submittedName>
</protein>
<evidence type="ECO:0000256" key="1">
    <source>
        <dbReference type="SAM" id="MobiDB-lite"/>
    </source>
</evidence>
<dbReference type="EMBL" id="JAODUP010000506">
    <property type="protein sequence ID" value="KAK2148261.1"/>
    <property type="molecule type" value="Genomic_DNA"/>
</dbReference>